<evidence type="ECO:0000313" key="4">
    <source>
        <dbReference type="Proteomes" id="UP001633002"/>
    </source>
</evidence>
<dbReference type="AlphaFoldDB" id="A0ABD3I897"/>
<protein>
    <recommendedName>
        <fullName evidence="2">RAP domain-containing protein</fullName>
    </recommendedName>
</protein>
<name>A0ABD3I897_9MARC</name>
<feature type="region of interest" description="Disordered" evidence="1">
    <location>
        <begin position="156"/>
        <end position="208"/>
    </location>
</feature>
<dbReference type="InterPro" id="IPR050870">
    <property type="entry name" value="FAST_kinase"/>
</dbReference>
<dbReference type="PANTHER" id="PTHR21228:SF40">
    <property type="entry name" value="LD45607P"/>
    <property type="match status" value="1"/>
</dbReference>
<comment type="caution">
    <text evidence="3">The sequence shown here is derived from an EMBL/GenBank/DDBJ whole genome shotgun (WGS) entry which is preliminary data.</text>
</comment>
<gene>
    <name evidence="3" type="ORF">R1sor_012756</name>
</gene>
<dbReference type="EMBL" id="JBJQOH010000002">
    <property type="protein sequence ID" value="KAL3698680.1"/>
    <property type="molecule type" value="Genomic_DNA"/>
</dbReference>
<keyword evidence="4" id="KW-1185">Reference proteome</keyword>
<dbReference type="SMART" id="SM00952">
    <property type="entry name" value="RAP"/>
    <property type="match status" value="1"/>
</dbReference>
<proteinExistence type="predicted"/>
<dbReference type="Pfam" id="PF08373">
    <property type="entry name" value="RAP"/>
    <property type="match status" value="1"/>
</dbReference>
<feature type="domain" description="RAP" evidence="2">
    <location>
        <begin position="630"/>
        <end position="688"/>
    </location>
</feature>
<feature type="region of interest" description="Disordered" evidence="1">
    <location>
        <begin position="97"/>
        <end position="118"/>
    </location>
</feature>
<evidence type="ECO:0000259" key="2">
    <source>
        <dbReference type="PROSITE" id="PS51286"/>
    </source>
</evidence>
<dbReference type="Proteomes" id="UP001633002">
    <property type="component" value="Unassembled WGS sequence"/>
</dbReference>
<reference evidence="3 4" key="1">
    <citation type="submission" date="2024-09" db="EMBL/GenBank/DDBJ databases">
        <title>Chromosome-scale assembly of Riccia sorocarpa.</title>
        <authorList>
            <person name="Paukszto L."/>
        </authorList>
    </citation>
    <scope>NUCLEOTIDE SEQUENCE [LARGE SCALE GENOMIC DNA]</scope>
    <source>
        <strain evidence="3">LP-2024</strain>
        <tissue evidence="3">Aerial parts of the thallus</tissue>
    </source>
</reference>
<dbReference type="InterPro" id="IPR013584">
    <property type="entry name" value="RAP"/>
</dbReference>
<feature type="region of interest" description="Disordered" evidence="1">
    <location>
        <begin position="257"/>
        <end position="280"/>
    </location>
</feature>
<evidence type="ECO:0000256" key="1">
    <source>
        <dbReference type="SAM" id="MobiDB-lite"/>
    </source>
</evidence>
<dbReference type="PROSITE" id="PS51286">
    <property type="entry name" value="RAP"/>
    <property type="match status" value="1"/>
</dbReference>
<evidence type="ECO:0000313" key="3">
    <source>
        <dbReference type="EMBL" id="KAL3698680.1"/>
    </source>
</evidence>
<accession>A0ABD3I897</accession>
<sequence>MALCSNATIAAAYCCNSSSRCKIEQNALCSKISSLSCFASSRSWNGVAVHSLSHEVGTGNWSSLRVVAAAARRRRRASFDLGVDDEDDDNWDSDMFGEFDETGEEDDGVGQRIRRKGSDSIVLKEEETADDWAGRARQRAISVIQERGLPVTALLEERRKKKKKSRKKKQQNEDGKTGKLLKSQTNDPSPANPAKFVEPPMDNPLMSGLGSGEGFRGLAEYGNYWKGLGQTPEIRINENARPKEVQFLIEEDSQLMRPGMKSPVSQGPHRVSSRQRRQDDLDVNRSLVEARSANEVLTVVSNILESSSWTQGESSLSPTNISTALHRIAKHMESESMPKSDRLAVARQRTMALLVSAAVESLPHCSAQSISNISWALSKVGGSSMYWMEMDLLGQAAMSNVSDLQPQHLANIAGAFASMQHSVPNLFQLLVQRASSLHRTFQTQELTQLLWAFASLNEPASLLLDSLDSDCECKAPSASSSLSNGGTSARGTYFDRFTLSELCSLSWSYTVLNELRRPSFHVIWEEIVKRSKGSSAEVPELAGKSVQLSQLHQTSQSLELEYLELNLERLDESLGTLARSEWEKQKGGKMSTSTTQKDVEMLLISTGLPWICEYSAASHSLDLALVEKRIAIEIDGPTHFARNTGTALGHTVLKRRQLSAAGWAVLSVPYLEWDELFGEEEQMEYLRSLLRNYL</sequence>
<feature type="compositionally biased region" description="Acidic residues" evidence="1">
    <location>
        <begin position="97"/>
        <end position="108"/>
    </location>
</feature>
<dbReference type="PANTHER" id="PTHR21228">
    <property type="entry name" value="FAST LEU-RICH DOMAIN-CONTAINING"/>
    <property type="match status" value="1"/>
</dbReference>
<feature type="compositionally biased region" description="Basic residues" evidence="1">
    <location>
        <begin position="159"/>
        <end position="169"/>
    </location>
</feature>
<organism evidence="3 4">
    <name type="scientific">Riccia sorocarpa</name>
    <dbReference type="NCBI Taxonomy" id="122646"/>
    <lineage>
        <taxon>Eukaryota</taxon>
        <taxon>Viridiplantae</taxon>
        <taxon>Streptophyta</taxon>
        <taxon>Embryophyta</taxon>
        <taxon>Marchantiophyta</taxon>
        <taxon>Marchantiopsida</taxon>
        <taxon>Marchantiidae</taxon>
        <taxon>Marchantiales</taxon>
        <taxon>Ricciaceae</taxon>
        <taxon>Riccia</taxon>
    </lineage>
</organism>